<dbReference type="EMBL" id="GL349466">
    <property type="protein sequence ID" value="KNC51365.1"/>
    <property type="molecule type" value="Genomic_DNA"/>
</dbReference>
<dbReference type="Gene3D" id="2.70.50.70">
    <property type="match status" value="1"/>
</dbReference>
<reference evidence="1 2" key="1">
    <citation type="submission" date="2010-05" db="EMBL/GenBank/DDBJ databases">
        <title>The Genome Sequence of Thecamonas trahens ATCC 50062.</title>
        <authorList>
            <consortium name="The Broad Institute Genome Sequencing Platform"/>
            <person name="Russ C."/>
            <person name="Cuomo C."/>
            <person name="Shea T."/>
            <person name="Young S.K."/>
            <person name="Zeng Q."/>
            <person name="Koehrsen M."/>
            <person name="Haas B."/>
            <person name="Borodovsky M."/>
            <person name="Guigo R."/>
            <person name="Alvarado L."/>
            <person name="Berlin A."/>
            <person name="Bochicchio J."/>
            <person name="Borenstein D."/>
            <person name="Chapman S."/>
            <person name="Chen Z."/>
            <person name="Freedman E."/>
            <person name="Gellesch M."/>
            <person name="Goldberg J."/>
            <person name="Griggs A."/>
            <person name="Gujja S."/>
            <person name="Heilman E."/>
            <person name="Heiman D."/>
            <person name="Hepburn T."/>
            <person name="Howarth C."/>
            <person name="Jen D."/>
            <person name="Larson L."/>
            <person name="Mehta T."/>
            <person name="Park D."/>
            <person name="Pearson M."/>
            <person name="Roberts A."/>
            <person name="Saif S."/>
            <person name="Shenoy N."/>
            <person name="Sisk P."/>
            <person name="Stolte C."/>
            <person name="Sykes S."/>
            <person name="Thomson T."/>
            <person name="Walk T."/>
            <person name="White J."/>
            <person name="Yandava C."/>
            <person name="Burger G."/>
            <person name="Gray M.W."/>
            <person name="Holland P.W.H."/>
            <person name="King N."/>
            <person name="Lang F.B.F."/>
            <person name="Roger A.J."/>
            <person name="Ruiz-Trillo I."/>
            <person name="Lander E."/>
            <person name="Nusbaum C."/>
        </authorList>
    </citation>
    <scope>NUCLEOTIDE SEQUENCE [LARGE SCALE GENOMIC DNA]</scope>
    <source>
        <strain evidence="1 2">ATCC 50062</strain>
    </source>
</reference>
<dbReference type="PANTHER" id="PTHR37916:SF2">
    <property type="entry name" value="CHITIN-BINDING TYPE-4 DOMAIN-CONTAINING PROTEIN"/>
    <property type="match status" value="1"/>
</dbReference>
<name>A0A0L0DGP7_THETB</name>
<proteinExistence type="predicted"/>
<evidence type="ECO:0000313" key="1">
    <source>
        <dbReference type="EMBL" id="KNC51365.1"/>
    </source>
</evidence>
<organism evidence="1 2">
    <name type="scientific">Thecamonas trahens ATCC 50062</name>
    <dbReference type="NCBI Taxonomy" id="461836"/>
    <lineage>
        <taxon>Eukaryota</taxon>
        <taxon>Apusozoa</taxon>
        <taxon>Apusomonadida</taxon>
        <taxon>Apusomonadidae</taxon>
        <taxon>Thecamonas</taxon>
    </lineage>
</organism>
<dbReference type="AlphaFoldDB" id="A0A0L0DGP7"/>
<dbReference type="OrthoDB" id="10254111at2759"/>
<keyword evidence="2" id="KW-1185">Reference proteome</keyword>
<dbReference type="GeneID" id="25566310"/>
<dbReference type="eggNOG" id="ENOG502S789">
    <property type="taxonomic scope" value="Eukaryota"/>
</dbReference>
<dbReference type="Proteomes" id="UP000054408">
    <property type="component" value="Unassembled WGS sequence"/>
</dbReference>
<dbReference type="PANTHER" id="PTHR37916">
    <property type="entry name" value="CHITIN-BINDING TYPE-4 DOMAIN-CONTAINING PROTEIN"/>
    <property type="match status" value="1"/>
</dbReference>
<protein>
    <recommendedName>
        <fullName evidence="3">Chitin-binding type-4 domain-containing protein</fullName>
    </recommendedName>
</protein>
<gene>
    <name evidence="1" type="ORF">AMSG_07381</name>
</gene>
<evidence type="ECO:0000313" key="2">
    <source>
        <dbReference type="Proteomes" id="UP000054408"/>
    </source>
</evidence>
<dbReference type="RefSeq" id="XP_013756283.1">
    <property type="nucleotide sequence ID" value="XM_013900829.1"/>
</dbReference>
<sequence length="396" mass="42396">MCSHPSQLTLINKNSRGSMNMGTSTVLVTLSMVLVMASLASGHICALHPVQRGGANVSIPGDPSCYKRTAPCGATSHGPPSATYAPGSIVEVNFQQALNHWYYEKPGHLDVAIASGNSPSDSAFTVIGTLPDFPAHDQVWQTNFTMSVTIPASMSPGAAVMRFRYVANNPDEAVKGNPDAIFYNCADVLISAAAGKTQAPAADARLAELLADGQPLASTATPTGCEAPKQFEGVSIQAEGTGAILRRAYAYDAVNQRVFVDRRGTIASDSNIVREATWTDYHAMKQWVLFEYADSTPSVCELYGPDAFYAWTYGDKPESAGQTFEEQVPVGASLANVWSNGVFWWASEAESCLPVWKYHLNGAMELFTNTSIGIADPSVFDIPSICNGLVQMKRCS</sequence>
<evidence type="ECO:0008006" key="3">
    <source>
        <dbReference type="Google" id="ProtNLM"/>
    </source>
</evidence>
<accession>A0A0L0DGP7</accession>